<dbReference type="Pfam" id="PF22622">
    <property type="entry name" value="MFE-2_hydrat-2_N"/>
    <property type="match status" value="1"/>
</dbReference>
<dbReference type="GO" id="GO:0006635">
    <property type="term" value="P:fatty acid beta-oxidation"/>
    <property type="evidence" value="ECO:0007669"/>
    <property type="project" value="TreeGrafter"/>
</dbReference>
<organism evidence="3 4">
    <name type="scientific">Plectus sambesii</name>
    <dbReference type="NCBI Taxonomy" id="2011161"/>
    <lineage>
        <taxon>Eukaryota</taxon>
        <taxon>Metazoa</taxon>
        <taxon>Ecdysozoa</taxon>
        <taxon>Nematoda</taxon>
        <taxon>Chromadorea</taxon>
        <taxon>Plectida</taxon>
        <taxon>Plectina</taxon>
        <taxon>Plectoidea</taxon>
        <taxon>Plectidae</taxon>
        <taxon>Plectus</taxon>
    </lineage>
</organism>
<protein>
    <submittedName>
        <fullName evidence="4">MaoC-like domain-containing protein</fullName>
    </submittedName>
</protein>
<accession>A0A914V818</accession>
<feature type="domain" description="MaoC-like" evidence="1">
    <location>
        <begin position="161"/>
        <end position="275"/>
    </location>
</feature>
<dbReference type="WBParaSite" id="PSAMB.scaffold1641size29121.g14139.t1">
    <property type="protein sequence ID" value="PSAMB.scaffold1641size29121.g14139.t1"/>
    <property type="gene ID" value="PSAMB.scaffold1641size29121.g14139"/>
</dbReference>
<dbReference type="CDD" id="cd03448">
    <property type="entry name" value="HDE_HSD"/>
    <property type="match status" value="1"/>
</dbReference>
<dbReference type="PANTHER" id="PTHR13078:SF56">
    <property type="entry name" value="PEROXISOMAL MULTIFUNCTIONAL ENZYME TYPE 2"/>
    <property type="match status" value="1"/>
</dbReference>
<sequence length="302" mass="33291">MDVALAKKFDFQPTFYKYSAKEAIFYALGVGTESSGSGLRFVYEKDANFSVLPTFAVVPGFHVINKLDSVPGLKWDWSKILHGEQFLQVLRPFPTEATLRSQGQIADILDKGKGALILINVDTFNDETNEKLSHAQYSIFEVGAGGFNGERTSTEERQVESVPTRQPDTVAEQGIAANQAALYRHASGDLNPLHVDPKFAAKFGFSQPILHGLCTLGFAVRHVLHQYANDDVSKFVAVKVRFSKPVTPGQTLITEMWKEDARIHFQTKLKEDGTVVLGSGYVDLVDPVAIVRDSISDVKITA</sequence>
<evidence type="ECO:0000313" key="4">
    <source>
        <dbReference type="WBParaSite" id="PSAMB.scaffold1641size29121.g14139.t1"/>
    </source>
</evidence>
<dbReference type="PANTHER" id="PTHR13078">
    <property type="entry name" value="PEROXISOMAL MULTIFUNCTIONAL ENZYME TYPE 2-RELATED"/>
    <property type="match status" value="1"/>
</dbReference>
<name>A0A914V818_9BILA</name>
<reference evidence="4" key="1">
    <citation type="submission" date="2022-11" db="UniProtKB">
        <authorList>
            <consortium name="WormBaseParasite"/>
        </authorList>
    </citation>
    <scope>IDENTIFICATION</scope>
</reference>
<dbReference type="InterPro" id="IPR029069">
    <property type="entry name" value="HotDog_dom_sf"/>
</dbReference>
<dbReference type="SUPFAM" id="SSF54637">
    <property type="entry name" value="Thioesterase/thiol ester dehydrase-isomerase"/>
    <property type="match status" value="2"/>
</dbReference>
<dbReference type="AlphaFoldDB" id="A0A914V818"/>
<dbReference type="InterPro" id="IPR054357">
    <property type="entry name" value="MFE-2_N"/>
</dbReference>
<dbReference type="Proteomes" id="UP000887566">
    <property type="component" value="Unplaced"/>
</dbReference>
<dbReference type="GO" id="GO:0018812">
    <property type="term" value="F:3-hydroxyacyl-CoA dehydratase activity"/>
    <property type="evidence" value="ECO:0007669"/>
    <property type="project" value="UniProtKB-ARBA"/>
</dbReference>
<keyword evidence="3" id="KW-1185">Reference proteome</keyword>
<dbReference type="GO" id="GO:0005777">
    <property type="term" value="C:peroxisome"/>
    <property type="evidence" value="ECO:0007669"/>
    <property type="project" value="TreeGrafter"/>
</dbReference>
<dbReference type="Gene3D" id="3.10.129.10">
    <property type="entry name" value="Hotdog Thioesterase"/>
    <property type="match status" value="1"/>
</dbReference>
<dbReference type="Pfam" id="PF01575">
    <property type="entry name" value="MaoC_dehydratas"/>
    <property type="match status" value="1"/>
</dbReference>
<dbReference type="GO" id="GO:0003857">
    <property type="term" value="F:(3S)-3-hydroxyacyl-CoA dehydrogenase (NAD+) activity"/>
    <property type="evidence" value="ECO:0007669"/>
    <property type="project" value="TreeGrafter"/>
</dbReference>
<proteinExistence type="predicted"/>
<evidence type="ECO:0000259" key="1">
    <source>
        <dbReference type="Pfam" id="PF01575"/>
    </source>
</evidence>
<dbReference type="GO" id="GO:0044594">
    <property type="term" value="F:17-beta-hydroxysteroid dehydrogenase (NAD+) activity"/>
    <property type="evidence" value="ECO:0007669"/>
    <property type="project" value="TreeGrafter"/>
</dbReference>
<feature type="domain" description="Peroxisomal multifunctional enzyme type 2-like N-terminal" evidence="2">
    <location>
        <begin position="16"/>
        <end position="143"/>
    </location>
</feature>
<dbReference type="InterPro" id="IPR002539">
    <property type="entry name" value="MaoC-like_dom"/>
</dbReference>
<evidence type="ECO:0000313" key="3">
    <source>
        <dbReference type="Proteomes" id="UP000887566"/>
    </source>
</evidence>
<evidence type="ECO:0000259" key="2">
    <source>
        <dbReference type="Pfam" id="PF22622"/>
    </source>
</evidence>